<proteinExistence type="predicted"/>
<dbReference type="KEGG" id="hpel:HZS54_10400"/>
<dbReference type="OrthoDB" id="206550at2157"/>
<feature type="transmembrane region" description="Helical" evidence="2">
    <location>
        <begin position="12"/>
        <end position="32"/>
    </location>
</feature>
<feature type="transmembrane region" description="Helical" evidence="2">
    <location>
        <begin position="83"/>
        <end position="101"/>
    </location>
</feature>
<dbReference type="Pfam" id="PF13559">
    <property type="entry name" value="DUF4129"/>
    <property type="match status" value="1"/>
</dbReference>
<evidence type="ECO:0000313" key="5">
    <source>
        <dbReference type="Proteomes" id="UP000509346"/>
    </source>
</evidence>
<keyword evidence="2" id="KW-0472">Membrane</keyword>
<evidence type="ECO:0000259" key="3">
    <source>
        <dbReference type="Pfam" id="PF13559"/>
    </source>
</evidence>
<protein>
    <submittedName>
        <fullName evidence="4">DUF4129 domain-containing protein</fullName>
    </submittedName>
</protein>
<sequence>MNFTRERTTHLVVGLMCVLAVGIAASTLTSVVGTGGGQAVFSTNEDMVSQGSGSTNQGQGDPGTEIDQSRLDLQMCVPFLQKTVGKLALAGGAALILYIIYRRINLSATILSAWAGAPPVLFLYFAMTSDCFSGSSRGGGGGAGGGNPLQNGGGGLASPSSIPPWMIGIVFGLVVIGAVAVVLTARGSETIEPPSEEDQAEAMPDIDPSDVAAAAGRAADRIEEGNVDIDNEVYRAWREMTNLLNVSNPDSSTPGEFARAAIDAGMERDDITDLTRLFEQVRYGGLDVTEEREQFAVDIFRNVEEQYSEEHEDDGDDDDEPTDGDN</sequence>
<evidence type="ECO:0000256" key="1">
    <source>
        <dbReference type="SAM" id="MobiDB-lite"/>
    </source>
</evidence>
<dbReference type="EMBL" id="CP058909">
    <property type="protein sequence ID" value="QLH82004.1"/>
    <property type="molecule type" value="Genomic_DNA"/>
</dbReference>
<dbReference type="Proteomes" id="UP000509346">
    <property type="component" value="Chromosome"/>
</dbReference>
<reference evidence="4 5" key="1">
    <citation type="submission" date="2020-07" db="EMBL/GenBank/DDBJ databases">
        <title>Halosimplex litoreum sp. nov. and Halosimplex rubrum sp. nov., isolated from different salt environments.</title>
        <authorList>
            <person name="Cui H."/>
        </authorList>
    </citation>
    <scope>NUCLEOTIDE SEQUENCE [LARGE SCALE GENOMIC DNA]</scope>
    <source>
        <strain evidence="4 5">R2</strain>
    </source>
</reference>
<feature type="domain" description="Protein-glutamine gamma-glutamyltransferase-like C-terminal" evidence="3">
    <location>
        <begin position="234"/>
        <end position="299"/>
    </location>
</feature>
<dbReference type="GeneID" id="56083003"/>
<dbReference type="InterPro" id="IPR025403">
    <property type="entry name" value="TgpA-like_C"/>
</dbReference>
<keyword evidence="2" id="KW-1133">Transmembrane helix</keyword>
<keyword evidence="2" id="KW-0812">Transmembrane</keyword>
<dbReference type="AlphaFoldDB" id="A0A7D5P998"/>
<keyword evidence="5" id="KW-1185">Reference proteome</keyword>
<dbReference type="RefSeq" id="WP_179922472.1">
    <property type="nucleotide sequence ID" value="NZ_CP058909.1"/>
</dbReference>
<feature type="transmembrane region" description="Helical" evidence="2">
    <location>
        <begin position="165"/>
        <end position="185"/>
    </location>
</feature>
<organism evidence="4 5">
    <name type="scientific">Halosimplex pelagicum</name>
    <dbReference type="NCBI Taxonomy" id="869886"/>
    <lineage>
        <taxon>Archaea</taxon>
        <taxon>Methanobacteriati</taxon>
        <taxon>Methanobacteriota</taxon>
        <taxon>Stenosarchaea group</taxon>
        <taxon>Halobacteria</taxon>
        <taxon>Halobacteriales</taxon>
        <taxon>Haloarculaceae</taxon>
        <taxon>Halosimplex</taxon>
    </lineage>
</organism>
<accession>A0A7D5P998</accession>
<name>A0A7D5P998_9EURY</name>
<feature type="transmembrane region" description="Helical" evidence="2">
    <location>
        <begin position="108"/>
        <end position="127"/>
    </location>
</feature>
<feature type="region of interest" description="Disordered" evidence="1">
    <location>
        <begin position="303"/>
        <end position="326"/>
    </location>
</feature>
<feature type="compositionally biased region" description="Acidic residues" evidence="1">
    <location>
        <begin position="306"/>
        <end position="326"/>
    </location>
</feature>
<gene>
    <name evidence="4" type="ORF">HZS54_10400</name>
</gene>
<evidence type="ECO:0000256" key="2">
    <source>
        <dbReference type="SAM" id="Phobius"/>
    </source>
</evidence>
<evidence type="ECO:0000313" key="4">
    <source>
        <dbReference type="EMBL" id="QLH82004.1"/>
    </source>
</evidence>